<keyword evidence="10" id="KW-0804">Transcription</keyword>
<dbReference type="CDD" id="cd07765">
    <property type="entry name" value="KRAB_A-box"/>
    <property type="match status" value="1"/>
</dbReference>
<feature type="domain" description="C2H2-type" evidence="14">
    <location>
        <begin position="436"/>
        <end position="463"/>
    </location>
</feature>
<dbReference type="RefSeq" id="XP_015746636.1">
    <property type="nucleotide sequence ID" value="XM_015891150.2"/>
</dbReference>
<dbReference type="PROSITE" id="PS00028">
    <property type="entry name" value="ZINC_FINGER_C2H2_1"/>
    <property type="match status" value="7"/>
</dbReference>
<dbReference type="FunFam" id="3.30.160.60:FF:000383">
    <property type="entry name" value="Uncharacterized protein"/>
    <property type="match status" value="1"/>
</dbReference>
<feature type="domain" description="C2H2-type" evidence="14">
    <location>
        <begin position="520"/>
        <end position="547"/>
    </location>
</feature>
<evidence type="ECO:0000259" key="16">
    <source>
        <dbReference type="PROSITE" id="PS50805"/>
    </source>
</evidence>
<dbReference type="InterPro" id="IPR036236">
    <property type="entry name" value="Znf_C2H2_sf"/>
</dbReference>
<keyword evidence="4" id="KW-0479">Metal-binding</keyword>
<dbReference type="AlphaFoldDB" id="A0A9F3W1B7"/>
<evidence type="ECO:0000256" key="9">
    <source>
        <dbReference type="ARBA" id="ARBA00023125"/>
    </source>
</evidence>
<evidence type="ECO:0000256" key="11">
    <source>
        <dbReference type="ARBA" id="ARBA00023242"/>
    </source>
</evidence>
<dbReference type="FunFam" id="3.30.160.60:FF:001997">
    <property type="entry name" value="Uncharacterized protein"/>
    <property type="match status" value="2"/>
</dbReference>
<organism evidence="17 18">
    <name type="scientific">Python bivittatus</name>
    <name type="common">Burmese python</name>
    <name type="synonym">Python molurus bivittatus</name>
    <dbReference type="NCBI Taxonomy" id="176946"/>
    <lineage>
        <taxon>Eukaryota</taxon>
        <taxon>Metazoa</taxon>
        <taxon>Chordata</taxon>
        <taxon>Craniata</taxon>
        <taxon>Vertebrata</taxon>
        <taxon>Euteleostomi</taxon>
        <taxon>Lepidosauria</taxon>
        <taxon>Squamata</taxon>
        <taxon>Bifurcata</taxon>
        <taxon>Unidentata</taxon>
        <taxon>Episquamata</taxon>
        <taxon>Toxicofera</taxon>
        <taxon>Serpentes</taxon>
        <taxon>Henophidia</taxon>
        <taxon>Pythonidae</taxon>
        <taxon>Python</taxon>
    </lineage>
</organism>
<evidence type="ECO:0000256" key="10">
    <source>
        <dbReference type="ARBA" id="ARBA00023163"/>
    </source>
</evidence>
<dbReference type="GeneID" id="103068129"/>
<dbReference type="KEGG" id="pbi:103068129"/>
<dbReference type="FunFam" id="3.30.160.60:FF:000478">
    <property type="entry name" value="Zinc finger protein 133"/>
    <property type="match status" value="1"/>
</dbReference>
<sequence length="607" mass="70246">MEEGLESCYPLGVVVEHRWKMDGKTPDYEGTAIPPLLLPGEASLKVWESCRKKTPDEEKISVDVQRQIFRGFCYQEAKGPREICSQLHYFCSQWLQPERNSKSQMLDMVILEQLLAILPTEIKNWVKECGVETSSQAVALAESFLLSQVEEKRQEEMQLQVKMPCINLVTERSEARGDLLKSSQDSLFGRISQKDEVQDTPPENKMIHQLPLGKPAPLSAQDSISFKEVVIYFTKEEWALLDPDQKALHEEVMLETCRNVAFLSNERKNKQETEIEPLQVIKVEVGEETFQNQCLPKNQEGIQLNIQRSKNPSSCPEIYDFLTQEDIKAERRRQCLDYEKIFEDQSDLSKQCEWKDSGKKYSRICPLTLHQQDCMGKKLFKCKVCRKSFSKYSKIIAHERIHTGEKPFKCMECGKSFTQSSHLTSHKRIHTGEKPYKCLECGKSFTQNSHLTYHKRLHSGEKPYKCMECGKDFADSSSLLVHKRIHTGEKPYTCMECGKNFTLSSHLTSHKRIHTGEKPFQCTECGKSFSTKSSLKFHKKIHTGERPYKCMECGKSFKRIADLTRHDRTHRKQDPYKSTGCGKRFHNSRYLTSHKRTPRGEKPTECR</sequence>
<dbReference type="InterPro" id="IPR001909">
    <property type="entry name" value="KRAB"/>
</dbReference>
<keyword evidence="17" id="KW-1185">Reference proteome</keyword>
<evidence type="ECO:0000259" key="14">
    <source>
        <dbReference type="PROSITE" id="PS50157"/>
    </source>
</evidence>
<dbReference type="Pfam" id="PF01352">
    <property type="entry name" value="KRAB"/>
    <property type="match status" value="1"/>
</dbReference>
<dbReference type="SMART" id="SM00355">
    <property type="entry name" value="ZnF_C2H2"/>
    <property type="match status" value="7"/>
</dbReference>
<evidence type="ECO:0000313" key="18">
    <source>
        <dbReference type="RefSeq" id="XP_015746636.1"/>
    </source>
</evidence>
<dbReference type="GO" id="GO:0008270">
    <property type="term" value="F:zinc ion binding"/>
    <property type="evidence" value="ECO:0007669"/>
    <property type="project" value="UniProtKB-KW"/>
</dbReference>
<dbReference type="Pfam" id="PF13912">
    <property type="entry name" value="zf-C2H2_6"/>
    <property type="match status" value="1"/>
</dbReference>
<evidence type="ECO:0000256" key="8">
    <source>
        <dbReference type="ARBA" id="ARBA00023015"/>
    </source>
</evidence>
<dbReference type="SUPFAM" id="SSF47353">
    <property type="entry name" value="Retrovirus capsid dimerization domain-like"/>
    <property type="match status" value="1"/>
</dbReference>
<evidence type="ECO:0000256" key="7">
    <source>
        <dbReference type="ARBA" id="ARBA00022833"/>
    </source>
</evidence>
<dbReference type="FunFam" id="1.10.4020.10:FF:000005">
    <property type="entry name" value="Uncharacterized protein"/>
    <property type="match status" value="1"/>
</dbReference>
<dbReference type="InterPro" id="IPR013087">
    <property type="entry name" value="Znf_C2H2_type"/>
</dbReference>
<dbReference type="GO" id="GO:0000978">
    <property type="term" value="F:RNA polymerase II cis-regulatory region sequence-specific DNA binding"/>
    <property type="evidence" value="ECO:0007669"/>
    <property type="project" value="TreeGrafter"/>
</dbReference>
<dbReference type="PROSITE" id="PS50805">
    <property type="entry name" value="KRAB"/>
    <property type="match status" value="1"/>
</dbReference>
<evidence type="ECO:0000256" key="12">
    <source>
        <dbReference type="PROSITE-ProRule" id="PRU00042"/>
    </source>
</evidence>
<dbReference type="PANTHER" id="PTHR23235:SF178">
    <property type="entry name" value="C2H2-TYPE DOMAIN-CONTAINING PROTEIN-RELATED"/>
    <property type="match status" value="1"/>
</dbReference>
<gene>
    <name evidence="18" type="primary">LOC103068129</name>
</gene>
<dbReference type="Pfam" id="PF13894">
    <property type="entry name" value="zf-C2H2_4"/>
    <property type="match status" value="1"/>
</dbReference>
<comment type="subcellular location">
    <subcellularLocation>
        <location evidence="1">Nucleus</location>
    </subcellularLocation>
</comment>
<evidence type="ECO:0000259" key="15">
    <source>
        <dbReference type="PROSITE" id="PS50804"/>
    </source>
</evidence>
<feature type="compositionally biased region" description="Basic residues" evidence="13">
    <location>
        <begin position="583"/>
        <end position="597"/>
    </location>
</feature>
<dbReference type="OMA" id="KYSRICP"/>
<dbReference type="FunFam" id="3.30.160.60:FF:001343">
    <property type="entry name" value="Zinc finger protein 568"/>
    <property type="match status" value="1"/>
</dbReference>
<reference evidence="18" key="1">
    <citation type="submission" date="2025-08" db="UniProtKB">
        <authorList>
            <consortium name="RefSeq"/>
        </authorList>
    </citation>
    <scope>IDENTIFICATION</scope>
    <source>
        <tissue evidence="18">Liver</tissue>
    </source>
</reference>
<keyword evidence="9" id="KW-0238">DNA-binding</keyword>
<dbReference type="Gene3D" id="1.10.4020.10">
    <property type="entry name" value="DNA breaking-rejoining enzymes"/>
    <property type="match status" value="1"/>
</dbReference>
<dbReference type="CDD" id="cd07936">
    <property type="entry name" value="SCAN"/>
    <property type="match status" value="1"/>
</dbReference>
<feature type="domain" description="C2H2-type" evidence="14">
    <location>
        <begin position="576"/>
        <end position="603"/>
    </location>
</feature>
<dbReference type="OrthoDB" id="9024121at2759"/>
<keyword evidence="8" id="KW-0805">Transcription regulation</keyword>
<accession>A0A9F3W1B7</accession>
<feature type="domain" description="C2H2-type" evidence="14">
    <location>
        <begin position="464"/>
        <end position="491"/>
    </location>
</feature>
<keyword evidence="6 12" id="KW-0863">Zinc-finger</keyword>
<feature type="region of interest" description="Disordered" evidence="13">
    <location>
        <begin position="565"/>
        <end position="607"/>
    </location>
</feature>
<dbReference type="InterPro" id="IPR038269">
    <property type="entry name" value="SCAN_sf"/>
</dbReference>
<feature type="compositionally biased region" description="Basic and acidic residues" evidence="13">
    <location>
        <begin position="598"/>
        <end position="607"/>
    </location>
</feature>
<keyword evidence="3" id="KW-0597">Phosphoprotein</keyword>
<dbReference type="InterPro" id="IPR036051">
    <property type="entry name" value="KRAB_dom_sf"/>
</dbReference>
<dbReference type="SMART" id="SM00349">
    <property type="entry name" value="KRAB"/>
    <property type="match status" value="1"/>
</dbReference>
<dbReference type="Gene3D" id="3.30.160.60">
    <property type="entry name" value="Classic Zinc Finger"/>
    <property type="match status" value="8"/>
</dbReference>
<evidence type="ECO:0000256" key="6">
    <source>
        <dbReference type="ARBA" id="ARBA00022771"/>
    </source>
</evidence>
<name>A0A9F3W1B7_PYTBI</name>
<dbReference type="SUPFAM" id="SSF109640">
    <property type="entry name" value="KRAB domain (Kruppel-associated box)"/>
    <property type="match status" value="1"/>
</dbReference>
<feature type="domain" description="C2H2-type" evidence="14">
    <location>
        <begin position="408"/>
        <end position="435"/>
    </location>
</feature>
<feature type="domain" description="C2H2-type" evidence="14">
    <location>
        <begin position="492"/>
        <end position="519"/>
    </location>
</feature>
<feature type="domain" description="SCAN box" evidence="15">
    <location>
        <begin position="66"/>
        <end position="144"/>
    </location>
</feature>
<evidence type="ECO:0000256" key="2">
    <source>
        <dbReference type="ARBA" id="ARBA00006991"/>
    </source>
</evidence>
<evidence type="ECO:0000313" key="17">
    <source>
        <dbReference type="Proteomes" id="UP000695026"/>
    </source>
</evidence>
<evidence type="ECO:0000256" key="3">
    <source>
        <dbReference type="ARBA" id="ARBA00022553"/>
    </source>
</evidence>
<dbReference type="GO" id="GO:0005634">
    <property type="term" value="C:nucleus"/>
    <property type="evidence" value="ECO:0007669"/>
    <property type="project" value="UniProtKB-SubCell"/>
</dbReference>
<feature type="domain" description="KRAB" evidence="16">
    <location>
        <begin position="224"/>
        <end position="302"/>
    </location>
</feature>
<proteinExistence type="inferred from homology"/>
<dbReference type="Pfam" id="PF00096">
    <property type="entry name" value="zf-C2H2"/>
    <property type="match status" value="5"/>
</dbReference>
<dbReference type="PROSITE" id="PS50157">
    <property type="entry name" value="ZINC_FINGER_C2H2_2"/>
    <property type="match status" value="8"/>
</dbReference>
<dbReference type="SUPFAM" id="SSF57667">
    <property type="entry name" value="beta-beta-alpha zinc fingers"/>
    <property type="match status" value="5"/>
</dbReference>
<dbReference type="SMART" id="SM00431">
    <property type="entry name" value="SCAN"/>
    <property type="match status" value="1"/>
</dbReference>
<evidence type="ECO:0000256" key="1">
    <source>
        <dbReference type="ARBA" id="ARBA00004123"/>
    </source>
</evidence>
<dbReference type="PANTHER" id="PTHR23235">
    <property type="entry name" value="KRUEPPEL-LIKE TRANSCRIPTION FACTOR"/>
    <property type="match status" value="1"/>
</dbReference>
<evidence type="ECO:0000256" key="5">
    <source>
        <dbReference type="ARBA" id="ARBA00022737"/>
    </source>
</evidence>
<keyword evidence="11" id="KW-0539">Nucleus</keyword>
<protein>
    <submittedName>
        <fullName evidence="18">Zinc finger protein 383-like</fullName>
    </submittedName>
</protein>
<dbReference type="InterPro" id="IPR003309">
    <property type="entry name" value="SCAN_dom"/>
</dbReference>
<feature type="domain" description="C2H2-type" evidence="14">
    <location>
        <begin position="380"/>
        <end position="407"/>
    </location>
</feature>
<comment type="similarity">
    <text evidence="2">Belongs to the krueppel C2H2-type zinc-finger protein family.</text>
</comment>
<dbReference type="PROSITE" id="PS50804">
    <property type="entry name" value="SCAN_BOX"/>
    <property type="match status" value="1"/>
</dbReference>
<dbReference type="FunFam" id="3.30.160.60:FF:002343">
    <property type="entry name" value="Zinc finger protein 33A"/>
    <property type="match status" value="2"/>
</dbReference>
<dbReference type="Gene3D" id="6.10.140.140">
    <property type="match status" value="1"/>
</dbReference>
<keyword evidence="5" id="KW-0677">Repeat</keyword>
<evidence type="ECO:0000256" key="4">
    <source>
        <dbReference type="ARBA" id="ARBA00022723"/>
    </source>
</evidence>
<dbReference type="GO" id="GO:0000981">
    <property type="term" value="F:DNA-binding transcription factor activity, RNA polymerase II-specific"/>
    <property type="evidence" value="ECO:0007669"/>
    <property type="project" value="TreeGrafter"/>
</dbReference>
<dbReference type="Pfam" id="PF02023">
    <property type="entry name" value="SCAN"/>
    <property type="match status" value="1"/>
</dbReference>
<dbReference type="Proteomes" id="UP000695026">
    <property type="component" value="Unplaced"/>
</dbReference>
<evidence type="ECO:0000256" key="13">
    <source>
        <dbReference type="SAM" id="MobiDB-lite"/>
    </source>
</evidence>
<keyword evidence="7" id="KW-0862">Zinc</keyword>
<feature type="domain" description="C2H2-type" evidence="14">
    <location>
        <begin position="548"/>
        <end position="575"/>
    </location>
</feature>